<dbReference type="Proteomes" id="UP001057753">
    <property type="component" value="Unassembled WGS sequence"/>
</dbReference>
<comment type="caution">
    <text evidence="2">The sequence shown here is derived from an EMBL/GenBank/DDBJ whole genome shotgun (WGS) entry which is preliminary data.</text>
</comment>
<proteinExistence type="predicted"/>
<accession>A0A9Q4FZJ9</accession>
<dbReference type="EMBL" id="JABXYM010000001">
    <property type="protein sequence ID" value="MCR6096873.1"/>
    <property type="molecule type" value="Genomic_DNA"/>
</dbReference>
<feature type="coiled-coil region" evidence="1">
    <location>
        <begin position="31"/>
        <end position="58"/>
    </location>
</feature>
<gene>
    <name evidence="2" type="ORF">HXA33_09925</name>
</gene>
<keyword evidence="1" id="KW-0175">Coiled coil</keyword>
<keyword evidence="3" id="KW-1185">Reference proteome</keyword>
<protein>
    <submittedName>
        <fullName evidence="2">Uncharacterized protein</fullName>
    </submittedName>
</protein>
<reference evidence="2" key="1">
    <citation type="submission" date="2020-06" db="EMBL/GenBank/DDBJ databases">
        <title>Insight into the genomes of haloalkaliphilic bacilli from Kenyan soda lakes.</title>
        <authorList>
            <person name="Mwirichia R."/>
            <person name="Villamizar G.C."/>
            <person name="Poehlein A."/>
            <person name="Mugweru J."/>
            <person name="Kipnyargis A."/>
            <person name="Kiplimo D."/>
            <person name="Orwa P."/>
            <person name="Daniel R."/>
        </authorList>
    </citation>
    <scope>NUCLEOTIDE SEQUENCE</scope>
    <source>
        <strain evidence="2">B1096_S55</strain>
    </source>
</reference>
<dbReference type="RefSeq" id="WP_257821359.1">
    <property type="nucleotide sequence ID" value="NZ_JABXYM010000001.1"/>
</dbReference>
<evidence type="ECO:0000313" key="2">
    <source>
        <dbReference type="EMBL" id="MCR6096873.1"/>
    </source>
</evidence>
<evidence type="ECO:0000256" key="1">
    <source>
        <dbReference type="SAM" id="Coils"/>
    </source>
</evidence>
<organism evidence="2 3">
    <name type="scientific">Salipaludibacillus agaradhaerens</name>
    <name type="common">Bacillus agaradhaerens</name>
    <dbReference type="NCBI Taxonomy" id="76935"/>
    <lineage>
        <taxon>Bacteria</taxon>
        <taxon>Bacillati</taxon>
        <taxon>Bacillota</taxon>
        <taxon>Bacilli</taxon>
        <taxon>Bacillales</taxon>
        <taxon>Bacillaceae</taxon>
    </lineage>
</organism>
<dbReference type="AlphaFoldDB" id="A0A9Q4FZJ9"/>
<evidence type="ECO:0000313" key="3">
    <source>
        <dbReference type="Proteomes" id="UP001057753"/>
    </source>
</evidence>
<name>A0A9Q4FZJ9_SALAG</name>
<sequence>MRHKGDEDMREEFKRLKRWVEECPIEAAMRIEELEGQNKKLNQEIGRYSNKVWELAEEQQKIYLKSRSLIAEMVNGK</sequence>